<evidence type="ECO:0000313" key="2">
    <source>
        <dbReference type="Proteomes" id="UP001176961"/>
    </source>
</evidence>
<evidence type="ECO:0000313" key="1">
    <source>
        <dbReference type="EMBL" id="CAJ0596558.1"/>
    </source>
</evidence>
<protein>
    <submittedName>
        <fullName evidence="1">Uncharacterized protein</fullName>
    </submittedName>
</protein>
<organism evidence="1 2">
    <name type="scientific">Cylicocyclus nassatus</name>
    <name type="common">Nematode worm</name>
    <dbReference type="NCBI Taxonomy" id="53992"/>
    <lineage>
        <taxon>Eukaryota</taxon>
        <taxon>Metazoa</taxon>
        <taxon>Ecdysozoa</taxon>
        <taxon>Nematoda</taxon>
        <taxon>Chromadorea</taxon>
        <taxon>Rhabditida</taxon>
        <taxon>Rhabditina</taxon>
        <taxon>Rhabditomorpha</taxon>
        <taxon>Strongyloidea</taxon>
        <taxon>Strongylidae</taxon>
        <taxon>Cylicocyclus</taxon>
    </lineage>
</organism>
<dbReference type="EMBL" id="CATQJL010000223">
    <property type="protein sequence ID" value="CAJ0596558.1"/>
    <property type="molecule type" value="Genomic_DNA"/>
</dbReference>
<accession>A0AA36GQX8</accession>
<keyword evidence="2" id="KW-1185">Reference proteome</keyword>
<comment type="caution">
    <text evidence="1">The sequence shown here is derived from an EMBL/GenBank/DDBJ whole genome shotgun (WGS) entry which is preliminary data.</text>
</comment>
<proteinExistence type="predicted"/>
<dbReference type="AlphaFoldDB" id="A0AA36GQX8"/>
<gene>
    <name evidence="1" type="ORF">CYNAS_LOCUS8541</name>
</gene>
<sequence>MALVSLFSLEHTSLEGNHHNSTLWHVRRRILRLHSSLPRPHLLVPWFSQLARSGFVNRDMPGMSPRLISIMNYVKSNDLDFLRRTSHAESPSSS</sequence>
<name>A0AA36GQX8_CYLNA</name>
<reference evidence="1" key="1">
    <citation type="submission" date="2023-07" db="EMBL/GenBank/DDBJ databases">
        <authorList>
            <consortium name="CYATHOMIX"/>
        </authorList>
    </citation>
    <scope>NUCLEOTIDE SEQUENCE</scope>
    <source>
        <strain evidence="1">N/A</strain>
    </source>
</reference>
<dbReference type="Proteomes" id="UP001176961">
    <property type="component" value="Unassembled WGS sequence"/>
</dbReference>